<dbReference type="InterPro" id="IPR001789">
    <property type="entry name" value="Sig_transdc_resp-reg_receiver"/>
</dbReference>
<keyword evidence="7" id="KW-0175">Coiled coil</keyword>
<evidence type="ECO:0000259" key="9">
    <source>
        <dbReference type="PROSITE" id="PS50110"/>
    </source>
</evidence>
<evidence type="ECO:0000256" key="4">
    <source>
        <dbReference type="ARBA" id="ARBA00023125"/>
    </source>
</evidence>
<dbReference type="InterPro" id="IPR016032">
    <property type="entry name" value="Sig_transdc_resp-reg_C-effctor"/>
</dbReference>
<dbReference type="InterPro" id="IPR058245">
    <property type="entry name" value="NreC/VraR/RcsB-like_REC"/>
</dbReference>
<dbReference type="SUPFAM" id="SSF55785">
    <property type="entry name" value="PYP-like sensor domain (PAS domain)"/>
    <property type="match status" value="1"/>
</dbReference>
<dbReference type="SMART" id="SM00421">
    <property type="entry name" value="HTH_LUXR"/>
    <property type="match status" value="1"/>
</dbReference>
<evidence type="ECO:0000259" key="10">
    <source>
        <dbReference type="PROSITE" id="PS50112"/>
    </source>
</evidence>
<dbReference type="PROSITE" id="PS50113">
    <property type="entry name" value="PAC"/>
    <property type="match status" value="1"/>
</dbReference>
<comment type="caution">
    <text evidence="6">Lacks conserved residue(s) required for the propagation of feature annotation.</text>
</comment>
<dbReference type="PRINTS" id="PR00038">
    <property type="entry name" value="HTHLUXR"/>
</dbReference>
<feature type="domain" description="HTH luxR-type" evidence="8">
    <location>
        <begin position="139"/>
        <end position="204"/>
    </location>
</feature>
<dbReference type="InterPro" id="IPR039420">
    <property type="entry name" value="WalR-like"/>
</dbReference>
<keyword evidence="5" id="KW-0804">Transcription</keyword>
<keyword evidence="3" id="KW-0805">Transcription regulation</keyword>
<dbReference type="InterPro" id="IPR000792">
    <property type="entry name" value="Tscrpt_reg_LuxR_C"/>
</dbReference>
<dbReference type="PROSITE" id="PS50112">
    <property type="entry name" value="PAS"/>
    <property type="match status" value="1"/>
</dbReference>
<dbReference type="CDD" id="cd06170">
    <property type="entry name" value="LuxR_C_like"/>
    <property type="match status" value="1"/>
</dbReference>
<dbReference type="InterPro" id="IPR000700">
    <property type="entry name" value="PAS-assoc_C"/>
</dbReference>
<evidence type="ECO:0000256" key="6">
    <source>
        <dbReference type="PROSITE-ProRule" id="PRU00169"/>
    </source>
</evidence>
<dbReference type="Pfam" id="PF00196">
    <property type="entry name" value="GerE"/>
    <property type="match status" value="1"/>
</dbReference>
<evidence type="ECO:0000313" key="13">
    <source>
        <dbReference type="Proteomes" id="UP000542720"/>
    </source>
</evidence>
<dbReference type="InterPro" id="IPR000014">
    <property type="entry name" value="PAS"/>
</dbReference>
<feature type="domain" description="PAC" evidence="11">
    <location>
        <begin position="290"/>
        <end position="347"/>
    </location>
</feature>
<feature type="domain" description="Response regulatory" evidence="9">
    <location>
        <begin position="3"/>
        <end position="118"/>
    </location>
</feature>
<evidence type="ECO:0000256" key="2">
    <source>
        <dbReference type="ARBA" id="ARBA00022777"/>
    </source>
</evidence>
<keyword evidence="2" id="KW-0808">Transferase</keyword>
<evidence type="ECO:0000256" key="1">
    <source>
        <dbReference type="ARBA" id="ARBA00022553"/>
    </source>
</evidence>
<dbReference type="PROSITE" id="PS50043">
    <property type="entry name" value="HTH_LUXR_2"/>
    <property type="match status" value="1"/>
</dbReference>
<dbReference type="PROSITE" id="PS00622">
    <property type="entry name" value="HTH_LUXR_1"/>
    <property type="match status" value="1"/>
</dbReference>
<dbReference type="AlphaFoldDB" id="A0A7W4QDP2"/>
<proteinExistence type="predicted"/>
<dbReference type="SMART" id="SM00448">
    <property type="entry name" value="REC"/>
    <property type="match status" value="1"/>
</dbReference>
<dbReference type="Gene3D" id="3.40.50.2300">
    <property type="match status" value="1"/>
</dbReference>
<dbReference type="GO" id="GO:0016301">
    <property type="term" value="F:kinase activity"/>
    <property type="evidence" value="ECO:0007669"/>
    <property type="project" value="UniProtKB-KW"/>
</dbReference>
<dbReference type="Gene3D" id="3.30.450.20">
    <property type="entry name" value="PAS domain"/>
    <property type="match status" value="1"/>
</dbReference>
<gene>
    <name evidence="12" type="ORF">H3H51_06995</name>
</gene>
<evidence type="ECO:0000256" key="3">
    <source>
        <dbReference type="ARBA" id="ARBA00023015"/>
    </source>
</evidence>
<dbReference type="PROSITE" id="PS50110">
    <property type="entry name" value="RESPONSE_REGULATORY"/>
    <property type="match status" value="1"/>
</dbReference>
<sequence>MSRVMIVDSLPIMRRALRVMLGKQGHEVIAEADNGLDALALCRDQHPDLVVLELAIPRLGGLDVLHRLKASQPALKVLVYSVQDSGLYASRSLQAGADAFVSKLDGLEEFIRALHAVVHGRSYFPREAVHAAEEAGGEGSNELAQLSARELMVLELLAKGLSNQQIAEQLALSYKTVSTYKTRLQQKLHVHSTVELLEVTRHAAAVPWAPVAAASAELPQDYAMLRALVDGSPNPMFIRDREGRLLTCNRHFLEYYHVPFDTVRGTRLDEAPWLAPEFREEVQRRFVAAVEQESSLSHDTAIDIYGSTRVLHVWGIPYRDEQGQVTGMVGGLQDLSKREVLLAELRNAKAEAEAMSRAKSEALAALHRELRAPFEQLATALQDRAEAAPEQAALALIQQALRHAEQLLQLDAERLAPRSAVQRLGELSAAILAPLSARAQAQGAALTLEQAPQAKLMAWIDERHYRQLLELLLSRTLAAVGPAAWQLTLHGQLQPGGLLLVRLDLQGQNATQERVAVAQALDAEGLAEPAGSLQGIYLQHLLQLLNANLVFGTNADAPLWCLEMTLSPAT</sequence>
<dbReference type="CDD" id="cd17535">
    <property type="entry name" value="REC_NarL-like"/>
    <property type="match status" value="1"/>
</dbReference>
<keyword evidence="13" id="KW-1185">Reference proteome</keyword>
<dbReference type="PANTHER" id="PTHR43214:SF41">
    <property type="entry name" value="NITRATE_NITRITE RESPONSE REGULATOR PROTEIN NARP"/>
    <property type="match status" value="1"/>
</dbReference>
<keyword evidence="2" id="KW-0418">Kinase</keyword>
<dbReference type="InterPro" id="IPR011006">
    <property type="entry name" value="CheY-like_superfamily"/>
</dbReference>
<dbReference type="Proteomes" id="UP000542720">
    <property type="component" value="Unassembled WGS sequence"/>
</dbReference>
<comment type="caution">
    <text evidence="12">The sequence shown here is derived from an EMBL/GenBank/DDBJ whole genome shotgun (WGS) entry which is preliminary data.</text>
</comment>
<dbReference type="GO" id="GO:0006355">
    <property type="term" value="P:regulation of DNA-templated transcription"/>
    <property type="evidence" value="ECO:0007669"/>
    <property type="project" value="InterPro"/>
</dbReference>
<evidence type="ECO:0000256" key="7">
    <source>
        <dbReference type="SAM" id="Coils"/>
    </source>
</evidence>
<dbReference type="Pfam" id="PF00072">
    <property type="entry name" value="Response_reg"/>
    <property type="match status" value="1"/>
</dbReference>
<dbReference type="SUPFAM" id="SSF52172">
    <property type="entry name" value="CheY-like"/>
    <property type="match status" value="1"/>
</dbReference>
<evidence type="ECO:0000259" key="11">
    <source>
        <dbReference type="PROSITE" id="PS50113"/>
    </source>
</evidence>
<evidence type="ECO:0000256" key="5">
    <source>
        <dbReference type="ARBA" id="ARBA00023163"/>
    </source>
</evidence>
<evidence type="ECO:0000259" key="8">
    <source>
        <dbReference type="PROSITE" id="PS50043"/>
    </source>
</evidence>
<protein>
    <submittedName>
        <fullName evidence="12">Response regulator</fullName>
    </submittedName>
</protein>
<dbReference type="SMART" id="SM00091">
    <property type="entry name" value="PAS"/>
    <property type="match status" value="1"/>
</dbReference>
<dbReference type="InterPro" id="IPR013656">
    <property type="entry name" value="PAS_4"/>
</dbReference>
<feature type="domain" description="PAS" evidence="10">
    <location>
        <begin position="221"/>
        <end position="293"/>
    </location>
</feature>
<evidence type="ECO:0000313" key="12">
    <source>
        <dbReference type="EMBL" id="MBB2494763.1"/>
    </source>
</evidence>
<name>A0A7W4QDP2_9GAMM</name>
<dbReference type="SUPFAM" id="SSF46894">
    <property type="entry name" value="C-terminal effector domain of the bipartite response regulators"/>
    <property type="match status" value="1"/>
</dbReference>
<accession>A0A7W4QDP2</accession>
<dbReference type="Pfam" id="PF08448">
    <property type="entry name" value="PAS_4"/>
    <property type="match status" value="1"/>
</dbReference>
<dbReference type="CDD" id="cd00130">
    <property type="entry name" value="PAS"/>
    <property type="match status" value="1"/>
</dbReference>
<dbReference type="GO" id="GO:0003677">
    <property type="term" value="F:DNA binding"/>
    <property type="evidence" value="ECO:0007669"/>
    <property type="project" value="UniProtKB-KW"/>
</dbReference>
<dbReference type="NCBIfam" id="TIGR00229">
    <property type="entry name" value="sensory_box"/>
    <property type="match status" value="1"/>
</dbReference>
<keyword evidence="4" id="KW-0238">DNA-binding</keyword>
<dbReference type="EMBL" id="JACJUD010000002">
    <property type="protein sequence ID" value="MBB2494763.1"/>
    <property type="molecule type" value="Genomic_DNA"/>
</dbReference>
<reference evidence="12 13" key="1">
    <citation type="submission" date="2020-08" db="EMBL/GenBank/DDBJ databases">
        <authorList>
            <person name="Kim C.M."/>
        </authorList>
    </citation>
    <scope>NUCLEOTIDE SEQUENCE [LARGE SCALE GENOMIC DNA]</scope>
    <source>
        <strain evidence="12 13">UL070</strain>
    </source>
</reference>
<dbReference type="InterPro" id="IPR035965">
    <property type="entry name" value="PAS-like_dom_sf"/>
</dbReference>
<dbReference type="PANTHER" id="PTHR43214">
    <property type="entry name" value="TWO-COMPONENT RESPONSE REGULATOR"/>
    <property type="match status" value="1"/>
</dbReference>
<feature type="coiled-coil region" evidence="7">
    <location>
        <begin position="335"/>
        <end position="365"/>
    </location>
</feature>
<dbReference type="RefSeq" id="WP_183088333.1">
    <property type="nucleotide sequence ID" value="NZ_JACJUD010000002.1"/>
</dbReference>
<keyword evidence="1" id="KW-0597">Phosphoprotein</keyword>
<dbReference type="GO" id="GO:0000160">
    <property type="term" value="P:phosphorelay signal transduction system"/>
    <property type="evidence" value="ECO:0007669"/>
    <property type="project" value="InterPro"/>
</dbReference>
<organism evidence="12 13">
    <name type="scientific">Aquipseudomonas ullengensis</name>
    <dbReference type="NCBI Taxonomy" id="2759166"/>
    <lineage>
        <taxon>Bacteria</taxon>
        <taxon>Pseudomonadati</taxon>
        <taxon>Pseudomonadota</taxon>
        <taxon>Gammaproteobacteria</taxon>
        <taxon>Pseudomonadales</taxon>
        <taxon>Pseudomonadaceae</taxon>
        <taxon>Aquipseudomonas</taxon>
    </lineage>
</organism>